<keyword evidence="10 13" id="KW-0406">Ion transport</keyword>
<name>A0A7R9BFQ1_9CRUS</name>
<evidence type="ECO:0000259" key="16">
    <source>
        <dbReference type="Pfam" id="PF00999"/>
    </source>
</evidence>
<dbReference type="Gene3D" id="6.10.140.1330">
    <property type="match status" value="1"/>
</dbReference>
<feature type="transmembrane region" description="Helical" evidence="15">
    <location>
        <begin position="406"/>
        <end position="426"/>
    </location>
</feature>
<dbReference type="PRINTS" id="PR01084">
    <property type="entry name" value="NAHEXCHNGR"/>
</dbReference>
<dbReference type="AlphaFoldDB" id="A0A7R9BFQ1"/>
<feature type="transmembrane region" description="Helical" evidence="15">
    <location>
        <begin position="586"/>
        <end position="613"/>
    </location>
</feature>
<evidence type="ECO:0000256" key="4">
    <source>
        <dbReference type="ARBA" id="ARBA00022448"/>
    </source>
</evidence>
<accession>A0A7R9BFQ1</accession>
<reference evidence="17" key="1">
    <citation type="submission" date="2020-11" db="EMBL/GenBank/DDBJ databases">
        <authorList>
            <person name="Tran Van P."/>
        </authorList>
    </citation>
    <scope>NUCLEOTIDE SEQUENCE</scope>
</reference>
<evidence type="ECO:0000256" key="14">
    <source>
        <dbReference type="SAM" id="MobiDB-lite"/>
    </source>
</evidence>
<dbReference type="GO" id="GO:0055038">
    <property type="term" value="C:recycling endosome membrane"/>
    <property type="evidence" value="ECO:0007669"/>
    <property type="project" value="UniProtKB-SubCell"/>
</dbReference>
<evidence type="ECO:0000313" key="17">
    <source>
        <dbReference type="EMBL" id="CAD7273782.1"/>
    </source>
</evidence>
<keyword evidence="12 13" id="KW-0739">Sodium transport</keyword>
<dbReference type="InterPro" id="IPR002090">
    <property type="entry name" value="NHE-6/7/9"/>
</dbReference>
<keyword evidence="6 13" id="KW-0812">Transmembrane</keyword>
<feature type="region of interest" description="Disordered" evidence="14">
    <location>
        <begin position="734"/>
        <end position="761"/>
    </location>
</feature>
<feature type="transmembrane region" description="Helical" evidence="15">
    <location>
        <begin position="110"/>
        <end position="127"/>
    </location>
</feature>
<evidence type="ECO:0000256" key="8">
    <source>
        <dbReference type="ARBA" id="ARBA00022989"/>
    </source>
</evidence>
<sequence length="761" mass="84043">MYHHYTLHEHTSAFRFPFSSAASASATFSTATSLPSALMIQNDVLTNRKKIQMFNRHRCLVQSCTIPPSSYECRFATLAEGSTHEYADLDVPICVRSCVMTLKSQPERHLFCSFLFLNGLVFATAPPADVTLDEKAKYDHKVDSLNILLYTALLSLTVVTVWMFKHRRVRYLHETGLAVAYGLIVGAIMKYSATGTRISHISFDTADTGWNETIPPDRVWLSMNISDKADSPAVRGVFAYGFEGRISGAENEFEVKATFDPEIFFNILLPPIIFNAGYSMKRRYFFRNLGAIMTLAFVGTVISAATVAGIIYGVVTVFDPGSGTISFADCLYFGSMISATDPVTVLAIFNDLHVDVTLYALVFGESILNDAVAIVLTESVRDYQSKIGQGNFEAIFSSLGSFASKFGFSFMLGSGMGCLTAILTKFTRLSDFPLLESSLFVLMSYSAFLMAEASDLTGIVAVLFCGICQAHYTYNNLSGSSKYRTKEFFELLNFLAENFIFCYIGVSLFTFPYHNFNVFFIVGAFVAIAVGRALNIYPLCFLLNLGRKHKITTNFQHMLFFSGLRGAIAFALSIRNTLSTARQLMLSATSVIVIASVFICGGSTSQMLVWLNIKCNQSDESERQEILNATRRERSAYESFGPHGLSTGPAPTAVGQKAWAARLWTNFDVNYMKPFLTHSRPTLLETMPVCCAPLARILTTTEQLTQAYEHGKVGENADTELCLDAELTGNPSGISSISRELSGFTRNGRSLPDEQHSKPKL</sequence>
<evidence type="ECO:0000256" key="9">
    <source>
        <dbReference type="ARBA" id="ARBA00023053"/>
    </source>
</evidence>
<feature type="transmembrane region" description="Helical" evidence="15">
    <location>
        <begin position="176"/>
        <end position="193"/>
    </location>
</feature>
<keyword evidence="18" id="KW-1185">Reference proteome</keyword>
<keyword evidence="9" id="KW-0915">Sodium</keyword>
<dbReference type="GO" id="GO:0005886">
    <property type="term" value="C:plasma membrane"/>
    <property type="evidence" value="ECO:0007669"/>
    <property type="project" value="UniProtKB-SubCell"/>
</dbReference>
<keyword evidence="13" id="KW-0050">Antiport</keyword>
<dbReference type="PANTHER" id="PTHR10110">
    <property type="entry name" value="SODIUM/HYDROGEN EXCHANGER"/>
    <property type="match status" value="1"/>
</dbReference>
<feature type="transmembrane region" description="Helical" evidence="15">
    <location>
        <begin position="292"/>
        <end position="315"/>
    </location>
</feature>
<comment type="subcellular location">
    <subcellularLocation>
        <location evidence="2">Cell membrane</location>
        <topology evidence="2">Multi-pass membrane protein</topology>
    </subcellularLocation>
    <subcellularLocation>
        <location evidence="1">Recycling endosome membrane</location>
        <topology evidence="1">Multi-pass membrane protein</topology>
    </subcellularLocation>
</comment>
<comment type="similarity">
    <text evidence="3 13">Belongs to the monovalent cation:proton antiporter 1 (CPA1) transporter (TC 2.A.36) family.</text>
</comment>
<dbReference type="NCBIfam" id="TIGR00840">
    <property type="entry name" value="b_cpa1"/>
    <property type="match status" value="1"/>
</dbReference>
<dbReference type="InterPro" id="IPR004709">
    <property type="entry name" value="NaH_exchanger"/>
</dbReference>
<evidence type="ECO:0000256" key="10">
    <source>
        <dbReference type="ARBA" id="ARBA00023065"/>
    </source>
</evidence>
<evidence type="ECO:0000256" key="5">
    <source>
        <dbReference type="ARBA" id="ARBA00022475"/>
    </source>
</evidence>
<evidence type="ECO:0000256" key="6">
    <source>
        <dbReference type="ARBA" id="ARBA00022692"/>
    </source>
</evidence>
<dbReference type="GO" id="GO:0051453">
    <property type="term" value="P:regulation of intracellular pH"/>
    <property type="evidence" value="ECO:0007669"/>
    <property type="project" value="TreeGrafter"/>
</dbReference>
<feature type="compositionally biased region" description="Polar residues" evidence="14">
    <location>
        <begin position="734"/>
        <end position="748"/>
    </location>
</feature>
<feature type="domain" description="Cation/H+ exchanger transmembrane" evidence="16">
    <location>
        <begin position="158"/>
        <end position="610"/>
    </location>
</feature>
<evidence type="ECO:0000256" key="15">
    <source>
        <dbReference type="SAM" id="Phobius"/>
    </source>
</evidence>
<evidence type="ECO:0000256" key="7">
    <source>
        <dbReference type="ARBA" id="ARBA00022753"/>
    </source>
</evidence>
<dbReference type="OrthoDB" id="196264at2759"/>
<keyword evidence="7" id="KW-0967">Endosome</keyword>
<dbReference type="EMBL" id="CAJPEX010000172">
    <property type="protein sequence ID" value="CAG0913934.1"/>
    <property type="molecule type" value="Genomic_DNA"/>
</dbReference>
<dbReference type="PRINTS" id="PR01088">
    <property type="entry name" value="NAHEXCHNGR6"/>
</dbReference>
<gene>
    <name evidence="17" type="ORF">NMOB1V02_LOCUS1652</name>
</gene>
<keyword evidence="5" id="KW-1003">Cell membrane</keyword>
<keyword evidence="8 15" id="KW-1133">Transmembrane helix</keyword>
<keyword evidence="11 15" id="KW-0472">Membrane</keyword>
<dbReference type="GO" id="GO:0015386">
    <property type="term" value="F:potassium:proton antiporter activity"/>
    <property type="evidence" value="ECO:0007669"/>
    <property type="project" value="TreeGrafter"/>
</dbReference>
<feature type="transmembrane region" description="Helical" evidence="15">
    <location>
        <begin position="519"/>
        <end position="543"/>
    </location>
</feature>
<feature type="transmembrane region" description="Helical" evidence="15">
    <location>
        <begin position="147"/>
        <end position="164"/>
    </location>
</feature>
<feature type="transmembrane region" description="Helical" evidence="15">
    <location>
        <begin position="494"/>
        <end position="513"/>
    </location>
</feature>
<feature type="transmembrane region" description="Helical" evidence="15">
    <location>
        <begin position="456"/>
        <end position="474"/>
    </location>
</feature>
<dbReference type="InterPro" id="IPR006153">
    <property type="entry name" value="Cation/H_exchanger_TM"/>
</dbReference>
<evidence type="ECO:0000256" key="11">
    <source>
        <dbReference type="ARBA" id="ARBA00023136"/>
    </source>
</evidence>
<protein>
    <recommendedName>
        <fullName evidence="13">Sodium/hydrogen exchanger</fullName>
    </recommendedName>
</protein>
<dbReference type="Pfam" id="PF00999">
    <property type="entry name" value="Na_H_Exchanger"/>
    <property type="match status" value="1"/>
</dbReference>
<dbReference type="EMBL" id="OA882209">
    <property type="protein sequence ID" value="CAD7273782.1"/>
    <property type="molecule type" value="Genomic_DNA"/>
</dbReference>
<evidence type="ECO:0000256" key="12">
    <source>
        <dbReference type="ARBA" id="ARBA00023201"/>
    </source>
</evidence>
<evidence type="ECO:0000256" key="13">
    <source>
        <dbReference type="RuleBase" id="RU003722"/>
    </source>
</evidence>
<proteinExistence type="inferred from homology"/>
<dbReference type="GO" id="GO:0098719">
    <property type="term" value="P:sodium ion import across plasma membrane"/>
    <property type="evidence" value="ECO:0007669"/>
    <property type="project" value="TreeGrafter"/>
</dbReference>
<dbReference type="GO" id="GO:0015385">
    <property type="term" value="F:sodium:proton antiporter activity"/>
    <property type="evidence" value="ECO:0007669"/>
    <property type="project" value="InterPro"/>
</dbReference>
<evidence type="ECO:0000256" key="1">
    <source>
        <dbReference type="ARBA" id="ARBA00004195"/>
    </source>
</evidence>
<feature type="transmembrane region" description="Helical" evidence="15">
    <location>
        <begin position="555"/>
        <end position="574"/>
    </location>
</feature>
<feature type="transmembrane region" description="Helical" evidence="15">
    <location>
        <begin position="263"/>
        <end position="280"/>
    </location>
</feature>
<dbReference type="Proteomes" id="UP000678499">
    <property type="component" value="Unassembled WGS sequence"/>
</dbReference>
<evidence type="ECO:0000256" key="2">
    <source>
        <dbReference type="ARBA" id="ARBA00004651"/>
    </source>
</evidence>
<dbReference type="PANTHER" id="PTHR10110:SF187">
    <property type="entry name" value="SODIUM_HYDROGEN EXCHANGER"/>
    <property type="match status" value="1"/>
</dbReference>
<feature type="compositionally biased region" description="Basic and acidic residues" evidence="14">
    <location>
        <begin position="751"/>
        <end position="761"/>
    </location>
</feature>
<keyword evidence="4 13" id="KW-0813">Transport</keyword>
<dbReference type="InterPro" id="IPR018422">
    <property type="entry name" value="Cation/H_exchanger_CPA1"/>
</dbReference>
<evidence type="ECO:0000313" key="18">
    <source>
        <dbReference type="Proteomes" id="UP000678499"/>
    </source>
</evidence>
<organism evidence="17">
    <name type="scientific">Notodromas monacha</name>
    <dbReference type="NCBI Taxonomy" id="399045"/>
    <lineage>
        <taxon>Eukaryota</taxon>
        <taxon>Metazoa</taxon>
        <taxon>Ecdysozoa</taxon>
        <taxon>Arthropoda</taxon>
        <taxon>Crustacea</taxon>
        <taxon>Oligostraca</taxon>
        <taxon>Ostracoda</taxon>
        <taxon>Podocopa</taxon>
        <taxon>Podocopida</taxon>
        <taxon>Cypridocopina</taxon>
        <taxon>Cypridoidea</taxon>
        <taxon>Cyprididae</taxon>
        <taxon>Notodromas</taxon>
    </lineage>
</organism>
<evidence type="ECO:0000256" key="3">
    <source>
        <dbReference type="ARBA" id="ARBA00007367"/>
    </source>
</evidence>